<feature type="coiled-coil region" evidence="1">
    <location>
        <begin position="397"/>
        <end position="431"/>
    </location>
</feature>
<sequence>MSSTLSLTCSASLFPRSFDRPYEGGPSKGVAGFSQENRSPTRVASGADSSSSDGLQSSSSSGEVFPFKIWYKDNIEDNISKDPFSWVETDVKRAFSQYIQDSLLLGMTKKLLQVGPWTVRLRPCRPNESVNNQVSPDEAPFFYIYEPIFSKLGLKLPFTTFERSILQALNVAPSQLHPNSWVFVRAFERLCEDLGREPSLGVLPGQIRPESHARPAVSVTIVRKDLEKWEDEFIRELETLPRLFCSELIRGSGSEKQIPPTAEEGTSALVDEVPQAAAPLREILAQPSPPFAGSQAVWSAKEQPTNEDNEERPSKCIHLEGDAEPQDDLPLAKPGRPSHPMWVKSGLISEAVDRAMLTPFDGLLVKQLGISGTLDTIQRLAGCSAILARATEVEFERQVWERTRAEYDDQLASLKRTVAGLQEELLRSADQHALSRAEWDARQGALVAKVESVNRSIQAGQEKISSLESDVAALRAKVASQDDQIKAKDATILQRGTTMVRQYEYGFNHVLAQAKILHPDLDLSGADPYKEIVDGQIVDVPSP</sequence>
<keyword evidence="1" id="KW-0175">Coiled coil</keyword>
<dbReference type="PANTHER" id="PTHR31099:SF28">
    <property type="entry name" value="F5J5.12"/>
    <property type="match status" value="1"/>
</dbReference>
<evidence type="ECO:0000313" key="5">
    <source>
        <dbReference type="Proteomes" id="UP000257109"/>
    </source>
</evidence>
<dbReference type="PANTHER" id="PTHR31099">
    <property type="entry name" value="OS06G0165300 PROTEIN"/>
    <property type="match status" value="1"/>
</dbReference>
<organism evidence="4 5">
    <name type="scientific">Mucuna pruriens</name>
    <name type="common">Velvet bean</name>
    <name type="synonym">Dolichos pruriens</name>
    <dbReference type="NCBI Taxonomy" id="157652"/>
    <lineage>
        <taxon>Eukaryota</taxon>
        <taxon>Viridiplantae</taxon>
        <taxon>Streptophyta</taxon>
        <taxon>Embryophyta</taxon>
        <taxon>Tracheophyta</taxon>
        <taxon>Spermatophyta</taxon>
        <taxon>Magnoliopsida</taxon>
        <taxon>eudicotyledons</taxon>
        <taxon>Gunneridae</taxon>
        <taxon>Pentapetalae</taxon>
        <taxon>rosids</taxon>
        <taxon>fabids</taxon>
        <taxon>Fabales</taxon>
        <taxon>Fabaceae</taxon>
        <taxon>Papilionoideae</taxon>
        <taxon>50 kb inversion clade</taxon>
        <taxon>NPAAA clade</taxon>
        <taxon>indigoferoid/millettioid clade</taxon>
        <taxon>Phaseoleae</taxon>
        <taxon>Mucuna</taxon>
    </lineage>
</organism>
<reference evidence="4" key="1">
    <citation type="submission" date="2018-05" db="EMBL/GenBank/DDBJ databases">
        <title>Draft genome of Mucuna pruriens seed.</title>
        <authorList>
            <person name="Nnadi N.E."/>
            <person name="Vos R."/>
            <person name="Hasami M.H."/>
            <person name="Devisetty U.K."/>
            <person name="Aguiy J.C."/>
        </authorList>
    </citation>
    <scope>NUCLEOTIDE SEQUENCE [LARGE SCALE GENOMIC DNA]</scope>
    <source>
        <strain evidence="4">JCA_2017</strain>
    </source>
</reference>
<gene>
    <name evidence="4" type="ORF">CR513_45160</name>
</gene>
<feature type="compositionally biased region" description="Low complexity" evidence="2">
    <location>
        <begin position="44"/>
        <end position="61"/>
    </location>
</feature>
<feature type="domain" description="Transposase (putative) gypsy type" evidence="3">
    <location>
        <begin position="151"/>
        <end position="202"/>
    </location>
</feature>
<protein>
    <recommendedName>
        <fullName evidence="3">Transposase (putative) gypsy type domain-containing protein</fullName>
    </recommendedName>
</protein>
<proteinExistence type="predicted"/>
<keyword evidence="5" id="KW-1185">Reference proteome</keyword>
<dbReference type="OrthoDB" id="1321796at2759"/>
<dbReference type="Proteomes" id="UP000257109">
    <property type="component" value="Unassembled WGS sequence"/>
</dbReference>
<evidence type="ECO:0000256" key="2">
    <source>
        <dbReference type="SAM" id="MobiDB-lite"/>
    </source>
</evidence>
<comment type="caution">
    <text evidence="4">The sequence shown here is derived from an EMBL/GenBank/DDBJ whole genome shotgun (WGS) entry which is preliminary data.</text>
</comment>
<name>A0A371F9Q5_MUCPR</name>
<feature type="region of interest" description="Disordered" evidence="2">
    <location>
        <begin position="15"/>
        <end position="61"/>
    </location>
</feature>
<feature type="region of interest" description="Disordered" evidence="2">
    <location>
        <begin position="291"/>
        <end position="313"/>
    </location>
</feature>
<evidence type="ECO:0000259" key="3">
    <source>
        <dbReference type="Pfam" id="PF04195"/>
    </source>
</evidence>
<evidence type="ECO:0000313" key="4">
    <source>
        <dbReference type="EMBL" id="RDX75010.1"/>
    </source>
</evidence>
<dbReference type="EMBL" id="QJKJ01009977">
    <property type="protein sequence ID" value="RDX75010.1"/>
    <property type="molecule type" value="Genomic_DNA"/>
</dbReference>
<accession>A0A371F9Q5</accession>
<feature type="coiled-coil region" evidence="1">
    <location>
        <begin position="457"/>
        <end position="484"/>
    </location>
</feature>
<dbReference type="AlphaFoldDB" id="A0A371F9Q5"/>
<evidence type="ECO:0000256" key="1">
    <source>
        <dbReference type="SAM" id="Coils"/>
    </source>
</evidence>
<dbReference type="Pfam" id="PF04195">
    <property type="entry name" value="Transposase_28"/>
    <property type="match status" value="1"/>
</dbReference>
<feature type="non-terminal residue" evidence="4">
    <location>
        <position position="1"/>
    </location>
</feature>
<dbReference type="InterPro" id="IPR007321">
    <property type="entry name" value="Transposase_28"/>
</dbReference>